<keyword evidence="2" id="KW-0472">Membrane</keyword>
<keyword evidence="5" id="KW-1185">Reference proteome</keyword>
<dbReference type="PANTHER" id="PTHR33392:SF6">
    <property type="entry name" value="POLYISOPRENYL-TEICHOIC ACID--PEPTIDOGLYCAN TEICHOIC ACID TRANSFERASE TAGU"/>
    <property type="match status" value="1"/>
</dbReference>
<evidence type="ECO:0000256" key="1">
    <source>
        <dbReference type="ARBA" id="ARBA00006068"/>
    </source>
</evidence>
<feature type="domain" description="Cell envelope-related transcriptional attenuator" evidence="3">
    <location>
        <begin position="119"/>
        <end position="268"/>
    </location>
</feature>
<dbReference type="RefSeq" id="WP_183652137.1">
    <property type="nucleotide sequence ID" value="NZ_BAAAXX010000075.1"/>
</dbReference>
<dbReference type="GeneID" id="95391385"/>
<feature type="transmembrane region" description="Helical" evidence="2">
    <location>
        <begin position="44"/>
        <end position="65"/>
    </location>
</feature>
<keyword evidence="2" id="KW-0812">Transmembrane</keyword>
<dbReference type="EMBL" id="JACIBV010000001">
    <property type="protein sequence ID" value="MBB3729190.1"/>
    <property type="molecule type" value="Genomic_DNA"/>
</dbReference>
<keyword evidence="2" id="KW-1133">Transmembrane helix</keyword>
<evidence type="ECO:0000313" key="4">
    <source>
        <dbReference type="EMBL" id="MBB3729190.1"/>
    </source>
</evidence>
<evidence type="ECO:0000259" key="3">
    <source>
        <dbReference type="Pfam" id="PF03816"/>
    </source>
</evidence>
<protein>
    <submittedName>
        <fullName evidence="4">LCP family protein required for cell wall assembly</fullName>
    </submittedName>
</protein>
<organism evidence="4 5">
    <name type="scientific">Nonomuraea dietziae</name>
    <dbReference type="NCBI Taxonomy" id="65515"/>
    <lineage>
        <taxon>Bacteria</taxon>
        <taxon>Bacillati</taxon>
        <taxon>Actinomycetota</taxon>
        <taxon>Actinomycetes</taxon>
        <taxon>Streptosporangiales</taxon>
        <taxon>Streptosporangiaceae</taxon>
        <taxon>Nonomuraea</taxon>
    </lineage>
</organism>
<sequence>MDDLRMLRDLGHELEHEPPASLARQRHRYQDSPRRRLRLGGWPMLGLAAAATAAAVAVPIVLVGGQQTLSGRTVPAPAGARPAKANQALNVLLIGSDTRHGEGNAKYGPAEARYNAGARADTLILLHLSADGKSAAAVNVPRDSMVKVPACGGQQGGVMMINATLNKGGLQCTWKAMESLTRLRIDHAVQVDFAGFKELVDAVGTVRVEVPKPIDDPKSKLKLPAGVHELDGEQALGYFRLRAYGHGSDLQRIERQQELLTSLVRKVRSDPTRIGAFIEAANKSVITDEGLGVREMSAIARGMADAKVSFHTVPAIPYPRDHNRLAWKQPDADRLFGKLADDQPIGR</sequence>
<dbReference type="InterPro" id="IPR004474">
    <property type="entry name" value="LytR_CpsA_psr"/>
</dbReference>
<comment type="similarity">
    <text evidence="1">Belongs to the LytR/CpsA/Psr (LCP) family.</text>
</comment>
<dbReference type="NCBIfam" id="TIGR00350">
    <property type="entry name" value="lytR_cpsA_psr"/>
    <property type="match status" value="1"/>
</dbReference>
<dbReference type="Proteomes" id="UP000579945">
    <property type="component" value="Unassembled WGS sequence"/>
</dbReference>
<comment type="caution">
    <text evidence="4">The sequence shown here is derived from an EMBL/GenBank/DDBJ whole genome shotgun (WGS) entry which is preliminary data.</text>
</comment>
<name>A0A7W5VCZ3_9ACTN</name>
<dbReference type="PANTHER" id="PTHR33392">
    <property type="entry name" value="POLYISOPRENYL-TEICHOIC ACID--PEPTIDOGLYCAN TEICHOIC ACID TRANSFERASE TAGU"/>
    <property type="match status" value="1"/>
</dbReference>
<dbReference type="Pfam" id="PF03816">
    <property type="entry name" value="LytR_cpsA_psr"/>
    <property type="match status" value="1"/>
</dbReference>
<gene>
    <name evidence="4" type="ORF">FHR33_005050</name>
</gene>
<dbReference type="AlphaFoldDB" id="A0A7W5VCZ3"/>
<evidence type="ECO:0000313" key="5">
    <source>
        <dbReference type="Proteomes" id="UP000579945"/>
    </source>
</evidence>
<dbReference type="Gene3D" id="3.40.630.190">
    <property type="entry name" value="LCP protein"/>
    <property type="match status" value="1"/>
</dbReference>
<proteinExistence type="inferred from homology"/>
<accession>A0A7W5VCZ3</accession>
<dbReference type="InterPro" id="IPR050922">
    <property type="entry name" value="LytR/CpsA/Psr_CW_biosynth"/>
</dbReference>
<evidence type="ECO:0000256" key="2">
    <source>
        <dbReference type="SAM" id="Phobius"/>
    </source>
</evidence>
<reference evidence="4 5" key="1">
    <citation type="submission" date="2020-08" db="EMBL/GenBank/DDBJ databases">
        <title>Sequencing the genomes of 1000 actinobacteria strains.</title>
        <authorList>
            <person name="Klenk H.-P."/>
        </authorList>
    </citation>
    <scope>NUCLEOTIDE SEQUENCE [LARGE SCALE GENOMIC DNA]</scope>
    <source>
        <strain evidence="4 5">DSM 44320</strain>
    </source>
</reference>